<evidence type="ECO:0000313" key="7">
    <source>
        <dbReference type="EMBL" id="GIX63173.1"/>
    </source>
</evidence>
<dbReference type="EMBL" id="BPLF01000002">
    <property type="protein sequence ID" value="GIX63173.1"/>
    <property type="molecule type" value="Genomic_DNA"/>
</dbReference>
<proteinExistence type="predicted"/>
<evidence type="ECO:0000256" key="1">
    <source>
        <dbReference type="ARBA" id="ARBA00004141"/>
    </source>
</evidence>
<evidence type="ECO:0000256" key="4">
    <source>
        <dbReference type="ARBA" id="ARBA00023136"/>
    </source>
</evidence>
<evidence type="ECO:0000256" key="6">
    <source>
        <dbReference type="SAM" id="Phobius"/>
    </source>
</evidence>
<evidence type="ECO:0000256" key="5">
    <source>
        <dbReference type="SAM" id="MobiDB-lite"/>
    </source>
</evidence>
<dbReference type="AlphaFoldDB" id="A0AAV4LTC3"/>
<evidence type="ECO:0000256" key="3">
    <source>
        <dbReference type="ARBA" id="ARBA00022989"/>
    </source>
</evidence>
<keyword evidence="2 6" id="KW-0812">Transmembrane</keyword>
<feature type="compositionally biased region" description="Basic and acidic residues" evidence="5">
    <location>
        <begin position="281"/>
        <end position="315"/>
    </location>
</feature>
<keyword evidence="8" id="KW-1185">Reference proteome</keyword>
<reference evidence="7 8" key="1">
    <citation type="submission" date="2021-06" db="EMBL/GenBank/DDBJ databases">
        <title>Genome sequence of Babesia caballi.</title>
        <authorList>
            <person name="Yamagishi J."/>
            <person name="Kidaka T."/>
            <person name="Ochi A."/>
        </authorList>
    </citation>
    <scope>NUCLEOTIDE SEQUENCE [LARGE SCALE GENOMIC DNA]</scope>
    <source>
        <strain evidence="7">USDA-D6B2</strain>
    </source>
</reference>
<dbReference type="InterPro" id="IPR005178">
    <property type="entry name" value="Ostalpha/TMEM184C"/>
</dbReference>
<dbReference type="SMART" id="SM01417">
    <property type="entry name" value="Solute_trans_a"/>
    <property type="match status" value="1"/>
</dbReference>
<feature type="transmembrane region" description="Helical" evidence="6">
    <location>
        <begin position="58"/>
        <end position="74"/>
    </location>
</feature>
<protein>
    <submittedName>
        <fullName evidence="7">Transmembrane protein 184A</fullName>
    </submittedName>
</protein>
<keyword evidence="3 6" id="KW-1133">Transmembrane helix</keyword>
<dbReference type="GeneID" id="94194654"/>
<gene>
    <name evidence="7" type="ORF">BcabD6B2_26080</name>
</gene>
<dbReference type="GO" id="GO:0016020">
    <property type="term" value="C:membrane"/>
    <property type="evidence" value="ECO:0007669"/>
    <property type="project" value="UniProtKB-SubCell"/>
</dbReference>
<dbReference type="Pfam" id="PF03619">
    <property type="entry name" value="Solute_trans_a"/>
    <property type="match status" value="1"/>
</dbReference>
<feature type="transmembrane region" description="Helical" evidence="6">
    <location>
        <begin position="80"/>
        <end position="106"/>
    </location>
</feature>
<name>A0AAV4LTC3_BABCB</name>
<accession>A0AAV4LTC3</accession>
<comment type="subcellular location">
    <subcellularLocation>
        <location evidence="1">Membrane</location>
        <topology evidence="1">Multi-pass membrane protein</topology>
    </subcellularLocation>
</comment>
<organism evidence="7 8">
    <name type="scientific">Babesia caballi</name>
    <dbReference type="NCBI Taxonomy" id="5871"/>
    <lineage>
        <taxon>Eukaryota</taxon>
        <taxon>Sar</taxon>
        <taxon>Alveolata</taxon>
        <taxon>Apicomplexa</taxon>
        <taxon>Aconoidasida</taxon>
        <taxon>Piroplasmida</taxon>
        <taxon>Babesiidae</taxon>
        <taxon>Babesia</taxon>
    </lineage>
</organism>
<feature type="region of interest" description="Disordered" evidence="5">
    <location>
        <begin position="275"/>
        <end position="324"/>
    </location>
</feature>
<sequence>MMEYCGGESQCGEVISRDPAVLRHIWPLRSIKAWSLNDDIPLNVGFVKRCRMGTMQYAFVRPILALLSVVFRLMGIEKLLIVAIFNWVVINASVYLALYALGLFYVATKKHPGLQKANCLTKCISLKLMVVFTFYQGCVLSWFTPLERGIADQLNTVLVLLELPIFAVLLQKAYDVEEFIPTKEELADPEAPAAAEPEKAPECQPQCIFDERLLKVCGAVGFNADDIREAGTPAGAEKILNSASKALNMKDLFNDIYHNISGKYREHAVLPQANTEANADEAPKKAPDAKAEAKAEVDFAEFEKEQSKQSLEEKAGTLSKLQFV</sequence>
<dbReference type="RefSeq" id="XP_067715242.1">
    <property type="nucleotide sequence ID" value="XM_067859141.1"/>
</dbReference>
<keyword evidence="4 6" id="KW-0472">Membrane</keyword>
<dbReference type="PANTHER" id="PTHR23423">
    <property type="entry name" value="ORGANIC SOLUTE TRANSPORTER-RELATED"/>
    <property type="match status" value="1"/>
</dbReference>
<comment type="caution">
    <text evidence="7">The sequence shown here is derived from an EMBL/GenBank/DDBJ whole genome shotgun (WGS) entry which is preliminary data.</text>
</comment>
<evidence type="ECO:0000313" key="8">
    <source>
        <dbReference type="Proteomes" id="UP001497744"/>
    </source>
</evidence>
<dbReference type="Proteomes" id="UP001497744">
    <property type="component" value="Unassembled WGS sequence"/>
</dbReference>
<evidence type="ECO:0000256" key="2">
    <source>
        <dbReference type="ARBA" id="ARBA00022692"/>
    </source>
</evidence>
<feature type="transmembrane region" description="Helical" evidence="6">
    <location>
        <begin position="126"/>
        <end position="144"/>
    </location>
</feature>